<name>A0A1Y4LDL6_9FIRM</name>
<dbReference type="InterPro" id="IPR039448">
    <property type="entry name" value="Beta_helix"/>
</dbReference>
<dbReference type="InterPro" id="IPR011050">
    <property type="entry name" value="Pectin_lyase_fold/virulence"/>
</dbReference>
<reference evidence="3" key="1">
    <citation type="submission" date="2017-04" db="EMBL/GenBank/DDBJ databases">
        <title>Function of individual gut microbiota members based on whole genome sequencing of pure cultures obtained from chicken caecum.</title>
        <authorList>
            <person name="Medvecky M."/>
            <person name="Cejkova D."/>
            <person name="Polansky O."/>
            <person name="Karasova D."/>
            <person name="Kubasova T."/>
            <person name="Cizek A."/>
            <person name="Rychlik I."/>
        </authorList>
    </citation>
    <scope>NUCLEOTIDE SEQUENCE [LARGE SCALE GENOMIC DNA]</scope>
    <source>
        <strain evidence="3">An179</strain>
    </source>
</reference>
<dbReference type="Pfam" id="PF13229">
    <property type="entry name" value="Beta_helix"/>
    <property type="match status" value="1"/>
</dbReference>
<accession>A0A1Y4LDL6</accession>
<evidence type="ECO:0000313" key="2">
    <source>
        <dbReference type="EMBL" id="OUP54798.1"/>
    </source>
</evidence>
<dbReference type="SUPFAM" id="SSF51126">
    <property type="entry name" value="Pectin lyase-like"/>
    <property type="match status" value="1"/>
</dbReference>
<organism evidence="2 3">
    <name type="scientific">Butyricicoccus pullicaecorum</name>
    <dbReference type="NCBI Taxonomy" id="501571"/>
    <lineage>
        <taxon>Bacteria</taxon>
        <taxon>Bacillati</taxon>
        <taxon>Bacillota</taxon>
        <taxon>Clostridia</taxon>
        <taxon>Eubacteriales</taxon>
        <taxon>Butyricicoccaceae</taxon>
        <taxon>Butyricicoccus</taxon>
    </lineage>
</organism>
<dbReference type="AlphaFoldDB" id="A0A1Y4LDL6"/>
<protein>
    <recommendedName>
        <fullName evidence="1">Right handed beta helix domain-containing protein</fullName>
    </recommendedName>
</protein>
<evidence type="ECO:0000259" key="1">
    <source>
        <dbReference type="Pfam" id="PF13229"/>
    </source>
</evidence>
<feature type="domain" description="Right handed beta helix" evidence="1">
    <location>
        <begin position="224"/>
        <end position="395"/>
    </location>
</feature>
<dbReference type="Proteomes" id="UP000195326">
    <property type="component" value="Unassembled WGS sequence"/>
</dbReference>
<dbReference type="EMBL" id="NFKL01000037">
    <property type="protein sequence ID" value="OUP54798.1"/>
    <property type="molecule type" value="Genomic_DNA"/>
</dbReference>
<dbReference type="InterPro" id="IPR012334">
    <property type="entry name" value="Pectin_lyas_fold"/>
</dbReference>
<sequence>MHEGERNMSTFEQQIDAVRAYFKEHKAERYPFENPYLREKEEYIQSLYYRMLCALVRYPDEPDDMQVLYIRRLMAGAQAEHTFQDYMKMALDLDTDDINEFISAFHEDELRFYFCVDGLVLLSAVQAHEKAYALLSELIELLGITKDELRYLSAIAAAIVTQSSQAFDSAKALATRFTKNLSFYPYIRGFYSGLITDTSAERHIYSADGGKVSLNQYGPYTAKQVVIENISCVLDQDIEFAGCEEVIIRNCILKGNEYHFEFLRVGKVIIENCEISDFSNRFAYLVDTNNLFVQKNRFENCGCCSDSDIRGGVFLIGDNNALKEIRFTENEFLNCYVARTEHKYNYWATGIILGYNSYHIEKISVLNNRFYGCECRNNGSYAAVYIYASANETVEEDNICTGSVTQIFD</sequence>
<dbReference type="Gene3D" id="2.160.20.10">
    <property type="entry name" value="Single-stranded right-handed beta-helix, Pectin lyase-like"/>
    <property type="match status" value="1"/>
</dbReference>
<comment type="caution">
    <text evidence="2">The sequence shown here is derived from an EMBL/GenBank/DDBJ whole genome shotgun (WGS) entry which is preliminary data.</text>
</comment>
<evidence type="ECO:0000313" key="3">
    <source>
        <dbReference type="Proteomes" id="UP000195326"/>
    </source>
</evidence>
<proteinExistence type="predicted"/>
<gene>
    <name evidence="2" type="ORF">B5F15_15915</name>
</gene>